<dbReference type="Proteomes" id="UP001497680">
    <property type="component" value="Unassembled WGS sequence"/>
</dbReference>
<reference evidence="1 2" key="1">
    <citation type="journal article" date="2022" name="New Phytol.">
        <title>Ecological generalism drives hyperdiversity of secondary metabolite gene clusters in xylarialean endophytes.</title>
        <authorList>
            <person name="Franco M.E.E."/>
            <person name="Wisecaver J.H."/>
            <person name="Arnold A.E."/>
            <person name="Ju Y.M."/>
            <person name="Slot J.C."/>
            <person name="Ahrendt S."/>
            <person name="Moore L.P."/>
            <person name="Eastman K.E."/>
            <person name="Scott K."/>
            <person name="Konkel Z."/>
            <person name="Mondo S.J."/>
            <person name="Kuo A."/>
            <person name="Hayes R.D."/>
            <person name="Haridas S."/>
            <person name="Andreopoulos B."/>
            <person name="Riley R."/>
            <person name="LaButti K."/>
            <person name="Pangilinan J."/>
            <person name="Lipzen A."/>
            <person name="Amirebrahimi M."/>
            <person name="Yan J."/>
            <person name="Adam C."/>
            <person name="Keymanesh K."/>
            <person name="Ng V."/>
            <person name="Louie K."/>
            <person name="Northen T."/>
            <person name="Drula E."/>
            <person name="Henrissat B."/>
            <person name="Hsieh H.M."/>
            <person name="Youens-Clark K."/>
            <person name="Lutzoni F."/>
            <person name="Miadlikowska J."/>
            <person name="Eastwood D.C."/>
            <person name="Hamelin R.C."/>
            <person name="Grigoriev I.V."/>
            <person name="U'Ren J.M."/>
        </authorList>
    </citation>
    <scope>NUCLEOTIDE SEQUENCE [LARGE SCALE GENOMIC DNA]</scope>
    <source>
        <strain evidence="1 2">ER1909</strain>
    </source>
</reference>
<sequence>MSDQKFDPKVTTIVRRFSEKIAEEMPEDLIAQALGTWEEGERARENEGAAWQHWLQFTEQPSDPDSALLEQQCRRVAEMWRDFKSQFPGLQWTDGIDKPPSIMTLQKQVLSAQEDLETRSEHGWRRVKNNFSRFLESLEGHKALFSVIPNGNMYTSLLVGVISSVVKASVEYEKTAQGFSEALADLSSDLHYVGKSTKISDSREMKRCVIKLYAEVFEFLCHAMKWYQSPGRRLLKSFNANFYDTNVQKRVVKIQRLVQQVNREAELKTQVRVKDFTENLAENQRRHGDEIRLHFEETLDRKFGIFYDRLLSDLGISSANLLQANGEAIQDAERKALILSSSNMDLNSSFSSRSDTNQPEDNLINHMEKGLMTRDEILEYSEHLKIFAQSLPAQASGASRPASIPQDAIQSLRLWTQSGDSRFLWIEGPGEDPGNEALSELGKQICRSAYEARIPVVSFFRRDHYRPQPQLSTSVQQDGLISLLYSLIQNFINLLPSQFIVTARLARDRFQELDGSFSSVQAALGVLESLMELAPPALICVIDGMERLEDRETMVGIALLVNMLRKQSSGRRFKVLFTTLGRSYVLGKKMEIKERVVASQMRAGSSLPGQASINMLF</sequence>
<comment type="caution">
    <text evidence="1">The sequence shown here is derived from an EMBL/GenBank/DDBJ whole genome shotgun (WGS) entry which is preliminary data.</text>
</comment>
<accession>A0ACC0CQL0</accession>
<name>A0ACC0CQL0_9PEZI</name>
<gene>
    <name evidence="1" type="ORF">F4821DRAFT_246494</name>
</gene>
<keyword evidence="2" id="KW-1185">Reference proteome</keyword>
<proteinExistence type="predicted"/>
<dbReference type="EMBL" id="MU394365">
    <property type="protein sequence ID" value="KAI6082694.1"/>
    <property type="molecule type" value="Genomic_DNA"/>
</dbReference>
<evidence type="ECO:0000313" key="2">
    <source>
        <dbReference type="Proteomes" id="UP001497680"/>
    </source>
</evidence>
<organism evidence="1 2">
    <name type="scientific">Hypoxylon rubiginosum</name>
    <dbReference type="NCBI Taxonomy" id="110542"/>
    <lineage>
        <taxon>Eukaryota</taxon>
        <taxon>Fungi</taxon>
        <taxon>Dikarya</taxon>
        <taxon>Ascomycota</taxon>
        <taxon>Pezizomycotina</taxon>
        <taxon>Sordariomycetes</taxon>
        <taxon>Xylariomycetidae</taxon>
        <taxon>Xylariales</taxon>
        <taxon>Hypoxylaceae</taxon>
        <taxon>Hypoxylon</taxon>
    </lineage>
</organism>
<protein>
    <submittedName>
        <fullName evidence="1">Uncharacterized protein</fullName>
    </submittedName>
</protein>
<evidence type="ECO:0000313" key="1">
    <source>
        <dbReference type="EMBL" id="KAI6082694.1"/>
    </source>
</evidence>